<evidence type="ECO:0000313" key="2">
    <source>
        <dbReference type="Proteomes" id="UP001564626"/>
    </source>
</evidence>
<dbReference type="Proteomes" id="UP001564626">
    <property type="component" value="Unassembled WGS sequence"/>
</dbReference>
<organism evidence="1 2">
    <name type="scientific">Saccharopolyspora cebuensis</name>
    <dbReference type="NCBI Taxonomy" id="418759"/>
    <lineage>
        <taxon>Bacteria</taxon>
        <taxon>Bacillati</taxon>
        <taxon>Actinomycetota</taxon>
        <taxon>Actinomycetes</taxon>
        <taxon>Pseudonocardiales</taxon>
        <taxon>Pseudonocardiaceae</taxon>
        <taxon>Saccharopolyspora</taxon>
    </lineage>
</organism>
<accession>A0ABV4CG17</accession>
<name>A0ABV4CG17_9PSEU</name>
<dbReference type="Pfam" id="PF10094">
    <property type="entry name" value="DUF2332"/>
    <property type="match status" value="1"/>
</dbReference>
<dbReference type="RefSeq" id="WP_345358222.1">
    <property type="nucleotide sequence ID" value="NZ_BAABII010000003.1"/>
</dbReference>
<gene>
    <name evidence="1" type="ORF">AB8O55_09955</name>
</gene>
<reference evidence="1 2" key="1">
    <citation type="submission" date="2024-08" db="EMBL/GenBank/DDBJ databases">
        <title>Genome mining of Saccharopolyspora cebuensis PGLac3 from Nigerian medicinal plant.</title>
        <authorList>
            <person name="Ezeobiora C.E."/>
            <person name="Igbokwe N.H."/>
            <person name="Amin D.H."/>
            <person name="Mendie U.E."/>
        </authorList>
    </citation>
    <scope>NUCLEOTIDE SEQUENCE [LARGE SCALE GENOMIC DNA]</scope>
    <source>
        <strain evidence="1 2">PGLac3</strain>
    </source>
</reference>
<dbReference type="InterPro" id="IPR011200">
    <property type="entry name" value="UCP012608"/>
</dbReference>
<proteinExistence type="predicted"/>
<evidence type="ECO:0000313" key="1">
    <source>
        <dbReference type="EMBL" id="MEY8039719.1"/>
    </source>
</evidence>
<keyword evidence="2" id="KW-1185">Reference proteome</keyword>
<dbReference type="EMBL" id="JBGEHV010000013">
    <property type="protein sequence ID" value="MEY8039719.1"/>
    <property type="molecule type" value="Genomic_DNA"/>
</dbReference>
<comment type="caution">
    <text evidence="1">The sequence shown here is derived from an EMBL/GenBank/DDBJ whole genome shotgun (WGS) entry which is preliminary data.</text>
</comment>
<protein>
    <submittedName>
        <fullName evidence="1">DUF2332 domain-containing protein</fullName>
    </submittedName>
</protein>
<sequence>MGDDAEGSAGAMRGLDSRLGTAENFRRFGEAARGRSPAYGRLAEAVAADTGVLDFLDGLPVAKRQPNLLFAAARYLLGTPPGIDAVRRLVRERADELAAVLRARRTQTNEPARCATLLPALAGLPEPLALLEVGASAGLTLLPDHYSYDYAGHALAGDPGAPTLACRPHGPVPLPDRLPTVAWRRGLDVNPLDPADADDARWLECLVWPGEGDREARLRAALDLARRHPVPVHRGDLVDDLARVAADAPSGATLVVYHSAVLAYVDAGTRRAFAAAVRDLGAVWLSNEAPGVLPGTEATGRHEDPFLLVRDGREVLAATDPHGTWIDWSAR</sequence>